<sequence>MYVYTSIQGVRSRPRATRLSAFTAFLPRHALHHMRLRVSTRHKYQDIANRRPTLDTILFPKRPVRLCARYTVRAPRRGAEYIPRASLVTTPRIRPVRARFVHAPHPTTPHPQTRPAAAPLPNCRSARLPPPPPVRIGPVVPQPHPSSILAPRAHERVYHPAVASAHHAPQASPLRRPAYHPAPRLVRHRPCSARSESWEKRVSTVERRVRLRLRLEFGSAKCTLSLAYARLA</sequence>
<proteinExistence type="predicted"/>
<dbReference type="Proteomes" id="UP001221757">
    <property type="component" value="Unassembled WGS sequence"/>
</dbReference>
<keyword evidence="2" id="KW-1185">Reference proteome</keyword>
<comment type="caution">
    <text evidence="1">The sequence shown here is derived from an EMBL/GenBank/DDBJ whole genome shotgun (WGS) entry which is preliminary data.</text>
</comment>
<evidence type="ECO:0000313" key="2">
    <source>
        <dbReference type="Proteomes" id="UP001221757"/>
    </source>
</evidence>
<reference evidence="1" key="1">
    <citation type="submission" date="2023-03" db="EMBL/GenBank/DDBJ databases">
        <title>Massive genome expansion in bonnet fungi (Mycena s.s.) driven by repeated elements and novel gene families across ecological guilds.</title>
        <authorList>
            <consortium name="Lawrence Berkeley National Laboratory"/>
            <person name="Harder C.B."/>
            <person name="Miyauchi S."/>
            <person name="Viragh M."/>
            <person name="Kuo A."/>
            <person name="Thoen E."/>
            <person name="Andreopoulos B."/>
            <person name="Lu D."/>
            <person name="Skrede I."/>
            <person name="Drula E."/>
            <person name="Henrissat B."/>
            <person name="Morin E."/>
            <person name="Kohler A."/>
            <person name="Barry K."/>
            <person name="LaButti K."/>
            <person name="Morin E."/>
            <person name="Salamov A."/>
            <person name="Lipzen A."/>
            <person name="Mereny Z."/>
            <person name="Hegedus B."/>
            <person name="Baldrian P."/>
            <person name="Stursova M."/>
            <person name="Weitz H."/>
            <person name="Taylor A."/>
            <person name="Grigoriev I.V."/>
            <person name="Nagy L.G."/>
            <person name="Martin F."/>
            <person name="Kauserud H."/>
        </authorList>
    </citation>
    <scope>NUCLEOTIDE SEQUENCE</scope>
    <source>
        <strain evidence="1">CBHHK067</strain>
    </source>
</reference>
<dbReference type="AlphaFoldDB" id="A0AAD7DTH1"/>
<name>A0AAD7DTH1_MYCRO</name>
<protein>
    <submittedName>
        <fullName evidence="1">Uncharacterized protein</fullName>
    </submittedName>
</protein>
<gene>
    <name evidence="1" type="ORF">B0H17DRAFT_371772</name>
</gene>
<organism evidence="1 2">
    <name type="scientific">Mycena rosella</name>
    <name type="common">Pink bonnet</name>
    <name type="synonym">Agaricus rosellus</name>
    <dbReference type="NCBI Taxonomy" id="1033263"/>
    <lineage>
        <taxon>Eukaryota</taxon>
        <taxon>Fungi</taxon>
        <taxon>Dikarya</taxon>
        <taxon>Basidiomycota</taxon>
        <taxon>Agaricomycotina</taxon>
        <taxon>Agaricomycetes</taxon>
        <taxon>Agaricomycetidae</taxon>
        <taxon>Agaricales</taxon>
        <taxon>Marasmiineae</taxon>
        <taxon>Mycenaceae</taxon>
        <taxon>Mycena</taxon>
    </lineage>
</organism>
<accession>A0AAD7DTH1</accession>
<dbReference type="EMBL" id="JARKIE010000030">
    <property type="protein sequence ID" value="KAJ7697354.1"/>
    <property type="molecule type" value="Genomic_DNA"/>
</dbReference>
<evidence type="ECO:0000313" key="1">
    <source>
        <dbReference type="EMBL" id="KAJ7697354.1"/>
    </source>
</evidence>